<organism evidence="1 2">
    <name type="scientific">Bradyrhizobium elkanii</name>
    <dbReference type="NCBI Taxonomy" id="29448"/>
    <lineage>
        <taxon>Bacteria</taxon>
        <taxon>Pseudomonadati</taxon>
        <taxon>Pseudomonadota</taxon>
        <taxon>Alphaproteobacteria</taxon>
        <taxon>Hyphomicrobiales</taxon>
        <taxon>Nitrobacteraceae</taxon>
        <taxon>Bradyrhizobium</taxon>
    </lineage>
</organism>
<comment type="caution">
    <text evidence="1">The sequence shown here is derived from an EMBL/GenBank/DDBJ whole genome shotgun (WGS) entry which is preliminary data.</text>
</comment>
<sequence length="81" mass="8658">MRSWGASSLRDDYRYPPAAAVASSAASPWPAVAVYAGKAKEQTIAEFLLNIIPNTVIDAFAHGFSLRLLCEPATSSSRKST</sequence>
<protein>
    <submittedName>
        <fullName evidence="1">Uncharacterized protein</fullName>
    </submittedName>
</protein>
<accession>A0A4Q4JYQ3</accession>
<dbReference type="GeneID" id="92953044"/>
<gene>
    <name evidence="1" type="ORF">JOH49_005284</name>
</gene>
<dbReference type="Proteomes" id="UP000673383">
    <property type="component" value="Unassembled WGS sequence"/>
</dbReference>
<dbReference type="EMBL" id="JAFICZ010000001">
    <property type="protein sequence ID" value="MBP1295531.1"/>
    <property type="molecule type" value="Genomic_DNA"/>
</dbReference>
<dbReference type="RefSeq" id="WP_129965171.1">
    <property type="nucleotide sequence ID" value="NZ_BJNL01000013.1"/>
</dbReference>
<reference evidence="1" key="1">
    <citation type="submission" date="2021-02" db="EMBL/GenBank/DDBJ databases">
        <title>Genomic Encyclopedia of Type Strains, Phase IV (KMG-V): Genome sequencing to study the core and pangenomes of soil and plant-associated prokaryotes.</title>
        <authorList>
            <person name="Whitman W."/>
        </authorList>
    </citation>
    <scope>NUCLEOTIDE SEQUENCE</scope>
    <source>
        <strain evidence="1">USDA 406</strain>
    </source>
</reference>
<evidence type="ECO:0000313" key="2">
    <source>
        <dbReference type="Proteomes" id="UP000673383"/>
    </source>
</evidence>
<evidence type="ECO:0000313" key="1">
    <source>
        <dbReference type="EMBL" id="MBP1295531.1"/>
    </source>
</evidence>
<proteinExistence type="predicted"/>
<dbReference type="AlphaFoldDB" id="A0A4Q4JYQ3"/>
<name>A0A4Q4JYQ3_BRAEL</name>